<evidence type="ECO:0000313" key="9">
    <source>
        <dbReference type="Proteomes" id="UP001442364"/>
    </source>
</evidence>
<gene>
    <name evidence="8" type="ORF">WMO14_05760</name>
</gene>
<comment type="caution">
    <text evidence="8">The sequence shown here is derived from an EMBL/GenBank/DDBJ whole genome shotgun (WGS) entry which is preliminary data.</text>
</comment>
<feature type="transmembrane region" description="Helical" evidence="6">
    <location>
        <begin position="57"/>
        <end position="83"/>
    </location>
</feature>
<reference evidence="8 9" key="1">
    <citation type="submission" date="2024-03" db="EMBL/GenBank/DDBJ databases">
        <title>Human intestinal bacterial collection.</title>
        <authorList>
            <person name="Pauvert C."/>
            <person name="Hitch T.C.A."/>
            <person name="Clavel T."/>
        </authorList>
    </citation>
    <scope>NUCLEOTIDE SEQUENCE [LARGE SCALE GENOMIC DNA]</scope>
    <source>
        <strain evidence="8 9">CLA-AA-H255</strain>
    </source>
</reference>
<feature type="domain" description="ABC3 transporter permease C-terminal" evidence="7">
    <location>
        <begin position="64"/>
        <end position="178"/>
    </location>
</feature>
<feature type="transmembrane region" description="Helical" evidence="6">
    <location>
        <begin position="204"/>
        <end position="224"/>
    </location>
</feature>
<evidence type="ECO:0000256" key="5">
    <source>
        <dbReference type="ARBA" id="ARBA00023136"/>
    </source>
</evidence>
<feature type="transmembrane region" description="Helical" evidence="6">
    <location>
        <begin position="17"/>
        <end position="37"/>
    </location>
</feature>
<comment type="subcellular location">
    <subcellularLocation>
        <location evidence="1 6">Cell membrane</location>
        <topology evidence="1 6">Multi-pass membrane protein</topology>
    </subcellularLocation>
</comment>
<comment type="similarity">
    <text evidence="6">Belongs to the ABC-4 integral membrane protein family.</text>
</comment>
<evidence type="ECO:0000256" key="6">
    <source>
        <dbReference type="PIRNR" id="PIRNR018968"/>
    </source>
</evidence>
<accession>A0ABV1BWZ0</accession>
<evidence type="ECO:0000259" key="7">
    <source>
        <dbReference type="Pfam" id="PF02687"/>
    </source>
</evidence>
<organism evidence="8 9">
    <name type="scientific">[Lactobacillus] rogosae</name>
    <dbReference type="NCBI Taxonomy" id="706562"/>
    <lineage>
        <taxon>Bacteria</taxon>
        <taxon>Bacillati</taxon>
        <taxon>Bacillota</taxon>
        <taxon>Clostridia</taxon>
        <taxon>Lachnospirales</taxon>
        <taxon>Lachnospiraceae</taxon>
        <taxon>Lachnospira</taxon>
    </lineage>
</organism>
<dbReference type="RefSeq" id="WP_349153443.1">
    <property type="nucleotide sequence ID" value="NZ_JBBMER010000003.1"/>
</dbReference>
<dbReference type="Proteomes" id="UP001442364">
    <property type="component" value="Unassembled WGS sequence"/>
</dbReference>
<dbReference type="PANTHER" id="PTHR46795:SF3">
    <property type="entry name" value="ABC TRANSPORTER PERMEASE"/>
    <property type="match status" value="1"/>
</dbReference>
<dbReference type="EMBL" id="JBBMER010000003">
    <property type="protein sequence ID" value="MEQ2379384.1"/>
    <property type="molecule type" value="Genomic_DNA"/>
</dbReference>
<evidence type="ECO:0000313" key="8">
    <source>
        <dbReference type="EMBL" id="MEQ2379384.1"/>
    </source>
</evidence>
<name>A0ABV1BWZ0_9FIRM</name>
<feature type="transmembrane region" description="Helical" evidence="6">
    <location>
        <begin position="162"/>
        <end position="183"/>
    </location>
</feature>
<dbReference type="PIRSF" id="PIRSF018968">
    <property type="entry name" value="ABC_permease_BceB"/>
    <property type="match status" value="1"/>
</dbReference>
<keyword evidence="6" id="KW-0813">Transport</keyword>
<feature type="transmembrane region" description="Helical" evidence="6">
    <location>
        <begin position="612"/>
        <end position="632"/>
    </location>
</feature>
<dbReference type="Pfam" id="PF02687">
    <property type="entry name" value="FtsX"/>
    <property type="match status" value="1"/>
</dbReference>
<keyword evidence="3 6" id="KW-0812">Transmembrane</keyword>
<feature type="transmembrane region" description="Helical" evidence="6">
    <location>
        <begin position="289"/>
        <end position="310"/>
    </location>
</feature>
<keyword evidence="4 6" id="KW-1133">Transmembrane helix</keyword>
<evidence type="ECO:0000256" key="4">
    <source>
        <dbReference type="ARBA" id="ARBA00022989"/>
    </source>
</evidence>
<feature type="transmembrane region" description="Helical" evidence="6">
    <location>
        <begin position="236"/>
        <end position="262"/>
    </location>
</feature>
<keyword evidence="2 6" id="KW-1003">Cell membrane</keyword>
<dbReference type="PANTHER" id="PTHR46795">
    <property type="entry name" value="ABC TRANSPORTER PERMEASE-RELATED-RELATED"/>
    <property type="match status" value="1"/>
</dbReference>
<keyword evidence="9" id="KW-1185">Reference proteome</keyword>
<feature type="transmembrane region" description="Helical" evidence="6">
    <location>
        <begin position="104"/>
        <end position="128"/>
    </location>
</feature>
<evidence type="ECO:0000256" key="3">
    <source>
        <dbReference type="ARBA" id="ARBA00022692"/>
    </source>
</evidence>
<dbReference type="InterPro" id="IPR052536">
    <property type="entry name" value="ABC-4_Integral_Memb_Prot"/>
</dbReference>
<protein>
    <submittedName>
        <fullName evidence="8">ABC transporter permease</fullName>
    </submittedName>
</protein>
<sequence>MLFKLSFSNMKKSLKDYAVYFFTLILGVAIFYLFNAIETQTTMLKISEDTREIVKLINTTLSGVSVFVAFILGFLVIYASNFLMKKRKKEFALYILLGMGKRKISLILFLETLIIGVISLGIGLMAGIGLSQVTSIFVANMFGVNIEKYRFVFSHQAFVKTLIYFAIIYVIVILFNMFCVNKYKLIDLLTGSRKAEKATNKNPYICAVVWIISVVLLAFAYYKVSDSRNLELVTDLAKYIVMGCAGTFLFFWSLSGIMFSAVHSMKKVYYKGLNSFVFRQMSSRMNSNVFAMTVICLMMFITICVLSSGLTVRNSLVHNIDMLSPADVQIEKKLYSDDEAELIKDYYKRKDIDLEDILKDIVDVYVYNTSELTINDTLGNTEAAKADNPDIADNIDSSYFDAYYSEDIMKLSDYNKVAALYGNEQYSLSSDEYIIVADFKSMAEVRNKALDKGVKIALNGKLLKPKYNRCSDGFVQMSSNHINIGIVVVPDEVLETMLPTGEYYIGNYNIPEGDEREAVDKKIVKIANGAGKEGIIMDINTLISVKENSMGLGAMIAFIALYIGLIFLISGAAILALKELSESADNLGRYKILKNLGTDNSKINHAVLKQTAIFFGIPMSLAIIHSIFGMRVSYMVMELLGTEYMVQSIIMTGVFILLIYGGYFVITYNSCKNMIKNI</sequence>
<evidence type="ECO:0000256" key="1">
    <source>
        <dbReference type="ARBA" id="ARBA00004651"/>
    </source>
</evidence>
<keyword evidence="5 6" id="KW-0472">Membrane</keyword>
<feature type="transmembrane region" description="Helical" evidence="6">
    <location>
        <begin position="644"/>
        <end position="666"/>
    </location>
</feature>
<evidence type="ECO:0000256" key="2">
    <source>
        <dbReference type="ARBA" id="ARBA00022475"/>
    </source>
</evidence>
<dbReference type="InterPro" id="IPR027022">
    <property type="entry name" value="ABC_permease_BceB-typ"/>
</dbReference>
<proteinExistence type="inferred from homology"/>
<dbReference type="InterPro" id="IPR003838">
    <property type="entry name" value="ABC3_permease_C"/>
</dbReference>
<feature type="transmembrane region" description="Helical" evidence="6">
    <location>
        <begin position="550"/>
        <end position="577"/>
    </location>
</feature>